<dbReference type="InterPro" id="IPR007259">
    <property type="entry name" value="GCP"/>
</dbReference>
<feature type="region of interest" description="Disordered" evidence="10">
    <location>
        <begin position="942"/>
        <end position="989"/>
    </location>
</feature>
<feature type="region of interest" description="Disordered" evidence="10">
    <location>
        <begin position="779"/>
        <end position="799"/>
    </location>
</feature>
<dbReference type="Proteomes" id="UP000596742">
    <property type="component" value="Unassembled WGS sequence"/>
</dbReference>
<dbReference type="GO" id="GO:0051321">
    <property type="term" value="P:meiotic cell cycle"/>
    <property type="evidence" value="ECO:0007669"/>
    <property type="project" value="TreeGrafter"/>
</dbReference>
<comment type="subcellular location">
    <subcellularLocation>
        <location evidence="1">Cytoplasm</location>
        <location evidence="1">Cytoskeleton</location>
        <location evidence="1">Microtubule organizing center</location>
        <location evidence="1">Centrosome</location>
    </subcellularLocation>
</comment>
<keyword evidence="14" id="KW-1185">Reference proteome</keyword>
<evidence type="ECO:0000256" key="8">
    <source>
        <dbReference type="RuleBase" id="RU363050"/>
    </source>
</evidence>
<feature type="region of interest" description="Disordered" evidence="10">
    <location>
        <begin position="882"/>
        <end position="908"/>
    </location>
</feature>
<evidence type="ECO:0000259" key="12">
    <source>
        <dbReference type="Pfam" id="PF17681"/>
    </source>
</evidence>
<dbReference type="Gene3D" id="1.20.120.1900">
    <property type="entry name" value="Gamma-tubulin complex, C-terminal domain"/>
    <property type="match status" value="1"/>
</dbReference>
<dbReference type="GO" id="GO:0043015">
    <property type="term" value="F:gamma-tubulin binding"/>
    <property type="evidence" value="ECO:0007669"/>
    <property type="project" value="InterPro"/>
</dbReference>
<dbReference type="AlphaFoldDB" id="A0A8B6D7M1"/>
<accession>A0A8B6D7M1</accession>
<dbReference type="Pfam" id="PF17681">
    <property type="entry name" value="GCP_N_terminal"/>
    <property type="match status" value="1"/>
</dbReference>
<dbReference type="OrthoDB" id="2192946at2759"/>
<comment type="similarity">
    <text evidence="2 8">Belongs to the TUBGCP family.</text>
</comment>
<dbReference type="GO" id="GO:0051225">
    <property type="term" value="P:spindle assembly"/>
    <property type="evidence" value="ECO:0007669"/>
    <property type="project" value="TreeGrafter"/>
</dbReference>
<evidence type="ECO:0000256" key="5">
    <source>
        <dbReference type="ARBA" id="ARBA00023212"/>
    </source>
</evidence>
<dbReference type="FunFam" id="1.20.120.1900:FF:000002">
    <property type="entry name" value="Gamma-tubulin complex component"/>
    <property type="match status" value="1"/>
</dbReference>
<dbReference type="EMBL" id="UYJE01003076">
    <property type="protein sequence ID" value="VDI16300.1"/>
    <property type="molecule type" value="Genomic_DNA"/>
</dbReference>
<evidence type="ECO:0000313" key="13">
    <source>
        <dbReference type="EMBL" id="VDI16300.1"/>
    </source>
</evidence>
<feature type="domain" description="Gamma tubulin complex component protein N-terminal" evidence="12">
    <location>
        <begin position="220"/>
        <end position="510"/>
    </location>
</feature>
<evidence type="ECO:0000256" key="4">
    <source>
        <dbReference type="ARBA" id="ARBA00022701"/>
    </source>
</evidence>
<comment type="function">
    <text evidence="6">Component of the gamma-tubulin ring complex (gTuRC) which mediates microtubule nucleation. The gTuRC regulates the minus-end nucleation of alpha-beta tubulin heterodimers that grow into microtubule protafilaments, a critical step in centrosome duplication and spindle formation. Plays a role in neuronal migration.</text>
</comment>
<feature type="compositionally biased region" description="Low complexity" evidence="10">
    <location>
        <begin position="884"/>
        <end position="896"/>
    </location>
</feature>
<dbReference type="GO" id="GO:0000922">
    <property type="term" value="C:spindle pole"/>
    <property type="evidence" value="ECO:0007669"/>
    <property type="project" value="InterPro"/>
</dbReference>
<organism evidence="13 14">
    <name type="scientific">Mytilus galloprovincialis</name>
    <name type="common">Mediterranean mussel</name>
    <dbReference type="NCBI Taxonomy" id="29158"/>
    <lineage>
        <taxon>Eukaryota</taxon>
        <taxon>Metazoa</taxon>
        <taxon>Spiralia</taxon>
        <taxon>Lophotrochozoa</taxon>
        <taxon>Mollusca</taxon>
        <taxon>Bivalvia</taxon>
        <taxon>Autobranchia</taxon>
        <taxon>Pteriomorphia</taxon>
        <taxon>Mytilida</taxon>
        <taxon>Mytiloidea</taxon>
        <taxon>Mytilidae</taxon>
        <taxon>Mytilinae</taxon>
        <taxon>Mytilus</taxon>
    </lineage>
</organism>
<dbReference type="PANTHER" id="PTHR19302">
    <property type="entry name" value="GAMMA TUBULIN COMPLEX PROTEIN"/>
    <property type="match status" value="1"/>
</dbReference>
<dbReference type="GO" id="GO:0000278">
    <property type="term" value="P:mitotic cell cycle"/>
    <property type="evidence" value="ECO:0007669"/>
    <property type="project" value="TreeGrafter"/>
</dbReference>
<protein>
    <recommendedName>
        <fullName evidence="8">Gamma-tubulin complex component</fullName>
    </recommendedName>
</protein>
<keyword evidence="4 8" id="KW-0493">Microtubule</keyword>
<comment type="caution">
    <text evidence="13">The sequence shown here is derived from an EMBL/GenBank/DDBJ whole genome shotgun (WGS) entry which is preliminary data.</text>
</comment>
<evidence type="ECO:0000256" key="6">
    <source>
        <dbReference type="ARBA" id="ARBA00093403"/>
    </source>
</evidence>
<keyword evidence="3 8" id="KW-0963">Cytoplasm</keyword>
<feature type="compositionally biased region" description="Low complexity" evidence="10">
    <location>
        <begin position="979"/>
        <end position="989"/>
    </location>
</feature>
<name>A0A8B6D7M1_MYTGA</name>
<reference evidence="13" key="1">
    <citation type="submission" date="2018-11" db="EMBL/GenBank/DDBJ databases">
        <authorList>
            <person name="Alioto T."/>
            <person name="Alioto T."/>
        </authorList>
    </citation>
    <scope>NUCLEOTIDE SEQUENCE</scope>
</reference>
<evidence type="ECO:0000256" key="10">
    <source>
        <dbReference type="SAM" id="MobiDB-lite"/>
    </source>
</evidence>
<dbReference type="GO" id="GO:0000930">
    <property type="term" value="C:gamma-tubulin complex"/>
    <property type="evidence" value="ECO:0007669"/>
    <property type="project" value="TreeGrafter"/>
</dbReference>
<evidence type="ECO:0000313" key="14">
    <source>
        <dbReference type="Proteomes" id="UP000596742"/>
    </source>
</evidence>
<evidence type="ECO:0000259" key="11">
    <source>
        <dbReference type="Pfam" id="PF04130"/>
    </source>
</evidence>
<feature type="compositionally biased region" description="Polar residues" evidence="10">
    <location>
        <begin position="897"/>
        <end position="907"/>
    </location>
</feature>
<dbReference type="GO" id="GO:0005813">
    <property type="term" value="C:centrosome"/>
    <property type="evidence" value="ECO:0007669"/>
    <property type="project" value="UniProtKB-SubCell"/>
</dbReference>
<evidence type="ECO:0000256" key="3">
    <source>
        <dbReference type="ARBA" id="ARBA00022490"/>
    </source>
</evidence>
<proteinExistence type="inferred from homology"/>
<feature type="coiled-coil region" evidence="9">
    <location>
        <begin position="83"/>
        <end position="110"/>
    </location>
</feature>
<evidence type="ECO:0000256" key="2">
    <source>
        <dbReference type="ARBA" id="ARBA00010337"/>
    </source>
</evidence>
<evidence type="ECO:0000256" key="1">
    <source>
        <dbReference type="ARBA" id="ARBA00004300"/>
    </source>
</evidence>
<evidence type="ECO:0000256" key="9">
    <source>
        <dbReference type="SAM" id="Coils"/>
    </source>
</evidence>
<feature type="domain" description="Gamma tubulin complex component C-terminal" evidence="11">
    <location>
        <begin position="513"/>
        <end position="867"/>
    </location>
</feature>
<evidence type="ECO:0000256" key="7">
    <source>
        <dbReference type="ARBA" id="ARBA00093572"/>
    </source>
</evidence>
<dbReference type="GO" id="GO:0051011">
    <property type="term" value="F:microtubule minus-end binding"/>
    <property type="evidence" value="ECO:0007669"/>
    <property type="project" value="TreeGrafter"/>
</dbReference>
<feature type="compositionally biased region" description="Polar residues" evidence="10">
    <location>
        <begin position="957"/>
        <end position="967"/>
    </location>
</feature>
<gene>
    <name evidence="13" type="ORF">MGAL_10B079404</name>
</gene>
<dbReference type="Pfam" id="PF04130">
    <property type="entry name" value="GCP_C_terminal"/>
    <property type="match status" value="1"/>
</dbReference>
<dbReference type="InterPro" id="IPR042241">
    <property type="entry name" value="GCP_C_sf"/>
</dbReference>
<dbReference type="PANTHER" id="PTHR19302:SF13">
    <property type="entry name" value="GAMMA-TUBULIN COMPLEX COMPONENT 2"/>
    <property type="match status" value="1"/>
</dbReference>
<dbReference type="GO" id="GO:0007020">
    <property type="term" value="P:microtubule nucleation"/>
    <property type="evidence" value="ECO:0007669"/>
    <property type="project" value="InterPro"/>
</dbReference>
<comment type="subunit">
    <text evidence="7">Component of the gamma-tubulin ring complex (gTuRC) consisting of TUBGCP2, TUBGCP3, TUBGCP4, TUBGCP5 and TUBGCP6 and gamma-tubulin TUBG1 or TUBG2. TUBGCP2, TUBGCP3, TUBGCP4, TUBGCP5 and TUBGCP6 assemble in a 5:5:2:1:1 stoichiometry; each is associated with a gamma-tubulin, thereby arranging 14 gamma-tubulins in a helical manner. Gamma-tubulin at the first position is blocked by TUBGCP3 at the last position, allowing 13 protafilaments to grow into a microtubule. The gTuRC (via TUBGCP3 and TUBGCP6) interacts with ACTB and MZT1; the interactions form a luminal bridge that stabilizes the initial structure during complex assembly. The gTuRC (via TUBGCP2) interacts with MZT2A/MZT2B and CDK5RAP2 (via CM1 motif); the interactions play a role in gTuRC activation. Interacts with ATF5; the ATF5:PCNT:polyglutamylated tubulin (PGT) tripartite unites the mother centriole and the pericentriolar material (PCM) in the centrosome.</text>
</comment>
<dbReference type="InterPro" id="IPR041470">
    <property type="entry name" value="GCP_N"/>
</dbReference>
<dbReference type="GO" id="GO:0031122">
    <property type="term" value="P:cytoplasmic microtubule organization"/>
    <property type="evidence" value="ECO:0007669"/>
    <property type="project" value="TreeGrafter"/>
</dbReference>
<keyword evidence="5 8" id="KW-0206">Cytoskeleton</keyword>
<sequence>MSEFKLHHHVSELMNLLGVRSTDTVGAEVYTEMLQKNTTPYITTQVSAHQAKRKIAESSTTPIEFLAKYDELKGKNMRDLDPLVLLLSQLTEEEQTKKILEKQAKTKADEAGMTLLQHGKIFSQLPAPGAKITNQEFTELKDMLLKESKSVAGTTSTEILRKALREKQMKRNVNIPPQPEWLFQRPSLTLDFIVGVDEPIDQNIVPLGSLPLPMQEQAIIEDLLKCMEGIEGKYILARALTERYAPKEFMIDESLDPSVQELVRRFLPLCSNYSTVVRFIEEKSAFEYGLVNHALSASMRTLIKDYMVLVAQLEQQYRNGNLTLQKFWFYIQPTMRTLDILASIANSINRGECIGGAVLSLLHEKTSGLIGDAKCQELCLFLTQSACVPYFEILEKWIYKGIIKDPYSEFLVEENETIQKEKLQEDYNDAYWDQHYTICRERIPVFLEQVADKILNTGKYLNVIRLCGRDPKFPYAVEMVYTLKERKYYEQIEKAYSYASKLLLDLLMKEKELNSRIKSIKHYFLLDKGDFLVQFMDMTEEEMKQDIDNIMPSRLESLLELALRTSTANVDPFKDDLKVELLPYDLITQLFQILTIDTKQEKDYRVDPTDLHLSGLEAFSFDYVVKWPVSLVLNRKALTRYQMLFRHLFYCKHVERQLCSVWIGNKAAKMYSLHSCKWYSAAFALRQKMLNFVQNFEYYMLFEVIEYNWHVFQSNMDSVSNIDNVLDYHSDFLDNCLKDCMLTNPDLLKTVHKLMMVCVTFSNFIQRLSSSTSVEVETKPTRESSLQATKKDSKATSSKQKMATKIVAENVDLLVASENFERTIANFDQNFTRLLLELLEKIMDYSCNSGEPKLHNILYRLDFNGFYTERLEAISAERATMDASSTHSSDTGSTGSWPTSSFTSSRPDSARYVPGLMKSRLDFNGFYTERLEAISAERATMDASSTHSSDTGSTGSWPTSSFTSSRPDSARYVPGLMKSRSSSSNNSTS</sequence>
<keyword evidence="9" id="KW-0175">Coiled coil</keyword>
<dbReference type="InterPro" id="IPR040457">
    <property type="entry name" value="GCP_C"/>
</dbReference>
<feature type="compositionally biased region" description="Low complexity" evidence="10">
    <location>
        <begin position="944"/>
        <end position="956"/>
    </location>
</feature>
<dbReference type="GO" id="GO:0005874">
    <property type="term" value="C:microtubule"/>
    <property type="evidence" value="ECO:0007669"/>
    <property type="project" value="UniProtKB-KW"/>
</dbReference>